<comment type="caution">
    <text evidence="1">The sequence shown here is derived from an EMBL/GenBank/DDBJ whole genome shotgun (WGS) entry which is preliminary data.</text>
</comment>
<sequence length="84" mass="9665">MLNIFLKKGLHEAKSDGSPELKGLAFLYLGNLYAVKGLYHEAITEYQNCYHACELATKSSLMKTIKNKRRNQYYSCQNISKRIC</sequence>
<dbReference type="EMBL" id="ATBP01001546">
    <property type="protein sequence ID" value="ETR67133.1"/>
    <property type="molecule type" value="Genomic_DNA"/>
</dbReference>
<evidence type="ECO:0000313" key="2">
    <source>
        <dbReference type="Proteomes" id="UP000189670"/>
    </source>
</evidence>
<dbReference type="AlphaFoldDB" id="A0A1V1NX37"/>
<gene>
    <name evidence="1" type="ORF">OMM_11921</name>
</gene>
<organism evidence="1 2">
    <name type="scientific">Candidatus Magnetoglobus multicellularis str. Araruama</name>
    <dbReference type="NCBI Taxonomy" id="890399"/>
    <lineage>
        <taxon>Bacteria</taxon>
        <taxon>Pseudomonadati</taxon>
        <taxon>Thermodesulfobacteriota</taxon>
        <taxon>Desulfobacteria</taxon>
        <taxon>Desulfobacterales</taxon>
        <taxon>Desulfobacteraceae</taxon>
        <taxon>Candidatus Magnetoglobus</taxon>
    </lineage>
</organism>
<name>A0A1V1NX37_9BACT</name>
<accession>A0A1V1NX37</accession>
<reference evidence="2" key="1">
    <citation type="submission" date="2012-11" db="EMBL/GenBank/DDBJ databases">
        <authorList>
            <person name="Lucero-Rivera Y.E."/>
            <person name="Tovar-Ramirez D."/>
        </authorList>
    </citation>
    <scope>NUCLEOTIDE SEQUENCE [LARGE SCALE GENOMIC DNA]</scope>
    <source>
        <strain evidence="2">Araruama</strain>
    </source>
</reference>
<dbReference type="Proteomes" id="UP000189670">
    <property type="component" value="Unassembled WGS sequence"/>
</dbReference>
<proteinExistence type="predicted"/>
<evidence type="ECO:0000313" key="1">
    <source>
        <dbReference type="EMBL" id="ETR67133.1"/>
    </source>
</evidence>
<protein>
    <submittedName>
        <fullName evidence="1">Uncharacterized protein</fullName>
    </submittedName>
</protein>